<feature type="region of interest" description="Disordered" evidence="1">
    <location>
        <begin position="121"/>
        <end position="146"/>
    </location>
</feature>
<keyword evidence="3" id="KW-1185">Reference proteome</keyword>
<dbReference type="GeneID" id="92093685"/>
<evidence type="ECO:0000256" key="1">
    <source>
        <dbReference type="SAM" id="MobiDB-lite"/>
    </source>
</evidence>
<comment type="caution">
    <text evidence="2">The sequence shown here is derived from an EMBL/GenBank/DDBJ whole genome shotgun (WGS) entry which is preliminary data.</text>
</comment>
<reference evidence="2 3" key="1">
    <citation type="submission" date="2023-01" db="EMBL/GenBank/DDBJ databases">
        <title>Analysis of 21 Apiospora genomes using comparative genomics revels a genus with tremendous synthesis potential of carbohydrate active enzymes and secondary metabolites.</title>
        <authorList>
            <person name="Sorensen T."/>
        </authorList>
    </citation>
    <scope>NUCLEOTIDE SEQUENCE [LARGE SCALE GENOMIC DNA]</scope>
    <source>
        <strain evidence="2 3">CBS 135458</strain>
    </source>
</reference>
<feature type="compositionally biased region" description="Polar residues" evidence="1">
    <location>
        <begin position="50"/>
        <end position="66"/>
    </location>
</feature>
<feature type="compositionally biased region" description="Basic and acidic residues" evidence="1">
    <location>
        <begin position="177"/>
        <end position="190"/>
    </location>
</feature>
<feature type="compositionally biased region" description="Basic and acidic residues" evidence="1">
    <location>
        <begin position="210"/>
        <end position="220"/>
    </location>
</feature>
<organism evidence="2 3">
    <name type="scientific">Apiospora phragmitis</name>
    <dbReference type="NCBI Taxonomy" id="2905665"/>
    <lineage>
        <taxon>Eukaryota</taxon>
        <taxon>Fungi</taxon>
        <taxon>Dikarya</taxon>
        <taxon>Ascomycota</taxon>
        <taxon>Pezizomycotina</taxon>
        <taxon>Sordariomycetes</taxon>
        <taxon>Xylariomycetidae</taxon>
        <taxon>Amphisphaeriales</taxon>
        <taxon>Apiosporaceae</taxon>
        <taxon>Apiospora</taxon>
    </lineage>
</organism>
<evidence type="ECO:0000313" key="2">
    <source>
        <dbReference type="EMBL" id="KAK8058765.1"/>
    </source>
</evidence>
<protein>
    <submittedName>
        <fullName evidence="2">Histone-lysine N-methyltransferase SUV420H</fullName>
    </submittedName>
</protein>
<dbReference type="Proteomes" id="UP001480595">
    <property type="component" value="Unassembled WGS sequence"/>
</dbReference>
<feature type="region of interest" description="Disordered" evidence="1">
    <location>
        <begin position="1"/>
        <end position="68"/>
    </location>
</feature>
<dbReference type="RefSeq" id="XP_066714211.1">
    <property type="nucleotide sequence ID" value="XM_066860622.1"/>
</dbReference>
<dbReference type="EMBL" id="JAQQWL010000009">
    <property type="protein sequence ID" value="KAK8058765.1"/>
    <property type="molecule type" value="Genomic_DNA"/>
</dbReference>
<accession>A0ABR1UIN0</accession>
<proteinExistence type="predicted"/>
<sequence length="234" mass="25828">MIVIPPPLTPALKPAEQLPSTPPSAITVAQEAPVKRGRGRPRGSGIKTKSAPNSPGSLPSSQSQEVKVQELPQIEAISTEKIETSTADTKTHRTPRGLYTNTKAAILARLCVDHLHSHVHVASDTPGSTATNGPRRRKEGKHDKEERVLDHREIHRFLHAEEEAKIRGRKFPVSAKRQSEVAEETVEKKMRSPTTPSKKTRQLGADPFDSEYRDEGEARRSGRKRQLSSKAVEV</sequence>
<evidence type="ECO:0000313" key="3">
    <source>
        <dbReference type="Proteomes" id="UP001480595"/>
    </source>
</evidence>
<gene>
    <name evidence="2" type="ORF">PG994_009213</name>
</gene>
<feature type="region of interest" description="Disordered" evidence="1">
    <location>
        <begin position="169"/>
        <end position="234"/>
    </location>
</feature>
<name>A0ABR1UIN0_9PEZI</name>